<dbReference type="AlphaFoldDB" id="A0A1U7D0L8"/>
<dbReference type="STRING" id="1229727.Ga0080559_TMP901"/>
<dbReference type="KEGG" id="tpro:Ga0080559_TMP901"/>
<name>A0A1U7D0L8_9RHOB</name>
<protein>
    <submittedName>
        <fullName evidence="1">Uncharacterized protein</fullName>
    </submittedName>
</protein>
<dbReference type="EMBL" id="CP014796">
    <property type="protein sequence ID" value="APX21697.1"/>
    <property type="molecule type" value="Genomic_DNA"/>
</dbReference>
<proteinExistence type="predicted"/>
<keyword evidence="2" id="KW-1185">Reference proteome</keyword>
<organism evidence="1 2">
    <name type="scientific">Salipiger profundus</name>
    <dbReference type="NCBI Taxonomy" id="1229727"/>
    <lineage>
        <taxon>Bacteria</taxon>
        <taxon>Pseudomonadati</taxon>
        <taxon>Pseudomonadota</taxon>
        <taxon>Alphaproteobacteria</taxon>
        <taxon>Rhodobacterales</taxon>
        <taxon>Roseobacteraceae</taxon>
        <taxon>Salipiger</taxon>
    </lineage>
</organism>
<evidence type="ECO:0000313" key="1">
    <source>
        <dbReference type="EMBL" id="APX21697.1"/>
    </source>
</evidence>
<evidence type="ECO:0000313" key="2">
    <source>
        <dbReference type="Proteomes" id="UP000186559"/>
    </source>
</evidence>
<gene>
    <name evidence="1" type="ORF">Ga0080559_TMP901</name>
</gene>
<sequence>MPVTFSLSMRLHAWQVALFDRFYVEDCADGSLPFYMPDYTVDGLPLLDETGAMLTDEAGVPLLWSKVMLCLWGETPPEFGDPKITRQTVTFSVVELP</sequence>
<accession>A0A1U7D0L8</accession>
<dbReference type="Proteomes" id="UP000186559">
    <property type="component" value="Chromosome"/>
</dbReference>
<reference evidence="1 2" key="1">
    <citation type="submission" date="2016-03" db="EMBL/GenBank/DDBJ databases">
        <title>Deep-sea bacteria in the southern Pacific.</title>
        <authorList>
            <person name="Tang K."/>
        </authorList>
    </citation>
    <scope>NUCLEOTIDE SEQUENCE [LARGE SCALE GENOMIC DNA]</scope>
    <source>
        <strain evidence="1 2">JLT2016</strain>
    </source>
</reference>